<feature type="region of interest" description="Disordered" evidence="1">
    <location>
        <begin position="629"/>
        <end position="662"/>
    </location>
</feature>
<feature type="region of interest" description="Disordered" evidence="1">
    <location>
        <begin position="271"/>
        <end position="290"/>
    </location>
</feature>
<feature type="compositionally biased region" description="Low complexity" evidence="1">
    <location>
        <begin position="43"/>
        <end position="53"/>
    </location>
</feature>
<gene>
    <name evidence="3" type="ORF">AMAG_01170</name>
</gene>
<dbReference type="VEuPathDB" id="FungiDB:AMAG_01170"/>
<feature type="compositionally biased region" description="Basic residues" evidence="1">
    <location>
        <begin position="653"/>
        <end position="662"/>
    </location>
</feature>
<protein>
    <submittedName>
        <fullName evidence="3">Uncharacterized protein</fullName>
    </submittedName>
</protein>
<feature type="transmembrane region" description="Helical" evidence="2">
    <location>
        <begin position="470"/>
        <end position="497"/>
    </location>
</feature>
<feature type="region of interest" description="Disordered" evidence="1">
    <location>
        <begin position="188"/>
        <end position="217"/>
    </location>
</feature>
<keyword evidence="2" id="KW-0812">Transmembrane</keyword>
<feature type="region of interest" description="Disordered" evidence="1">
    <location>
        <begin position="151"/>
        <end position="172"/>
    </location>
</feature>
<dbReference type="Proteomes" id="UP000054350">
    <property type="component" value="Unassembled WGS sequence"/>
</dbReference>
<sequence length="662" mass="67464">MRAQCKRSRDPRLPRTAARSLAPFSLPRGELFLSPPRQRPRSRSSGLPSRSRAPLALPAAMFAALLRQDSALDSPAKHAAAAKPPPPPAARRRASAADLRASGGGGAASPVPTTPAGSPYSVPLMMMMPPSPSPYSHSYPAYVPSPLHSSAASVTSSASSSSTASSSASSAPSVGAMAGAIAAPPLHHLHHSSPQVAPRSSTPAPATPSETPTATRWSSWTSLAAWNPFAGGSALKSPAAPNLATARAPTAAPPTAASAAAPMPAAAPAWAATTPMHPHGGHGAATQPAPPTPVIYAYQSPPDVQHHLATAPPPPGTPVLMHVLMSVPAGAPGSPPTPHVPFSYYAPAGYPAGYATPTTAPGTPSAAAPVPPADLMARVAAAAAAAGQPSMPTGPLPTNYLLSIASVTVAFLQPFVHYANRHQDVRRAQTARSSAATPVGVMTPMGALATTSSANPPTVPARRGTTPAPVLVSSFVVAAVLAVFLVPAVLTAITVSWTRFGRQHVLRELREAALVAHVRWATGEMRPIAMPMAHALQFCAAIIDRAPYLALPANRRFLAALVAGRPTVRARLRPAQQLLASGMLKSRAATAAVAEALGVWARWALLTIVSLMAASDAAVPVPVSASSARVAPTAGDGVEGSSATTARRSPGSPRKRRSMVRS</sequence>
<feature type="region of interest" description="Disordered" evidence="1">
    <location>
        <begin position="74"/>
        <end position="115"/>
    </location>
</feature>
<evidence type="ECO:0000313" key="3">
    <source>
        <dbReference type="EMBL" id="KNE55257.1"/>
    </source>
</evidence>
<evidence type="ECO:0000256" key="1">
    <source>
        <dbReference type="SAM" id="MobiDB-lite"/>
    </source>
</evidence>
<keyword evidence="2" id="KW-1133">Transmembrane helix</keyword>
<proteinExistence type="predicted"/>
<keyword evidence="2" id="KW-0472">Membrane</keyword>
<name>A0A0L0RXY5_ALLM3</name>
<dbReference type="AlphaFoldDB" id="A0A0L0RXY5"/>
<feature type="region of interest" description="Disordered" evidence="1">
    <location>
        <begin position="1"/>
        <end position="53"/>
    </location>
</feature>
<dbReference type="OrthoDB" id="5598279at2759"/>
<evidence type="ECO:0000256" key="2">
    <source>
        <dbReference type="SAM" id="Phobius"/>
    </source>
</evidence>
<keyword evidence="4" id="KW-1185">Reference proteome</keyword>
<feature type="compositionally biased region" description="Low complexity" evidence="1">
    <location>
        <begin position="188"/>
        <end position="216"/>
    </location>
</feature>
<accession>A0A0L0RXY5</accession>
<reference evidence="4" key="2">
    <citation type="submission" date="2009-11" db="EMBL/GenBank/DDBJ databases">
        <title>The Genome Sequence of Allomyces macrogynus strain ATCC 38327.</title>
        <authorList>
            <consortium name="The Broad Institute Genome Sequencing Platform"/>
            <person name="Russ C."/>
            <person name="Cuomo C."/>
            <person name="Shea T."/>
            <person name="Young S.K."/>
            <person name="Zeng Q."/>
            <person name="Koehrsen M."/>
            <person name="Haas B."/>
            <person name="Borodovsky M."/>
            <person name="Guigo R."/>
            <person name="Alvarado L."/>
            <person name="Berlin A."/>
            <person name="Borenstein D."/>
            <person name="Chen Z."/>
            <person name="Engels R."/>
            <person name="Freedman E."/>
            <person name="Gellesch M."/>
            <person name="Goldberg J."/>
            <person name="Griggs A."/>
            <person name="Gujja S."/>
            <person name="Heiman D."/>
            <person name="Hepburn T."/>
            <person name="Howarth C."/>
            <person name="Jen D."/>
            <person name="Larson L."/>
            <person name="Lewis B."/>
            <person name="Mehta T."/>
            <person name="Park D."/>
            <person name="Pearson M."/>
            <person name="Roberts A."/>
            <person name="Saif S."/>
            <person name="Shenoy N."/>
            <person name="Sisk P."/>
            <person name="Stolte C."/>
            <person name="Sykes S."/>
            <person name="Walk T."/>
            <person name="White J."/>
            <person name="Yandava C."/>
            <person name="Burger G."/>
            <person name="Gray M.W."/>
            <person name="Holland P.W.H."/>
            <person name="King N."/>
            <person name="Lang F.B.F."/>
            <person name="Roger A.J."/>
            <person name="Ruiz-Trillo I."/>
            <person name="Lander E."/>
            <person name="Nusbaum C."/>
        </authorList>
    </citation>
    <scope>NUCLEOTIDE SEQUENCE [LARGE SCALE GENOMIC DNA]</scope>
    <source>
        <strain evidence="4">ATCC 38327</strain>
    </source>
</reference>
<organism evidence="3 4">
    <name type="scientific">Allomyces macrogynus (strain ATCC 38327)</name>
    <name type="common">Allomyces javanicus var. macrogynus</name>
    <dbReference type="NCBI Taxonomy" id="578462"/>
    <lineage>
        <taxon>Eukaryota</taxon>
        <taxon>Fungi</taxon>
        <taxon>Fungi incertae sedis</taxon>
        <taxon>Blastocladiomycota</taxon>
        <taxon>Blastocladiomycetes</taxon>
        <taxon>Blastocladiales</taxon>
        <taxon>Blastocladiaceae</taxon>
        <taxon>Allomyces</taxon>
    </lineage>
</organism>
<dbReference type="EMBL" id="GG745329">
    <property type="protein sequence ID" value="KNE55257.1"/>
    <property type="molecule type" value="Genomic_DNA"/>
</dbReference>
<reference evidence="3 4" key="1">
    <citation type="submission" date="2009-11" db="EMBL/GenBank/DDBJ databases">
        <title>Annotation of Allomyces macrogynus ATCC 38327.</title>
        <authorList>
            <consortium name="The Broad Institute Genome Sequencing Platform"/>
            <person name="Russ C."/>
            <person name="Cuomo C."/>
            <person name="Burger G."/>
            <person name="Gray M.W."/>
            <person name="Holland P.W.H."/>
            <person name="King N."/>
            <person name="Lang F.B.F."/>
            <person name="Roger A.J."/>
            <person name="Ruiz-Trillo I."/>
            <person name="Young S.K."/>
            <person name="Zeng Q."/>
            <person name="Gargeya S."/>
            <person name="Fitzgerald M."/>
            <person name="Haas B."/>
            <person name="Abouelleil A."/>
            <person name="Alvarado L."/>
            <person name="Arachchi H.M."/>
            <person name="Berlin A."/>
            <person name="Chapman S.B."/>
            <person name="Gearin G."/>
            <person name="Goldberg J."/>
            <person name="Griggs A."/>
            <person name="Gujja S."/>
            <person name="Hansen M."/>
            <person name="Heiman D."/>
            <person name="Howarth C."/>
            <person name="Larimer J."/>
            <person name="Lui A."/>
            <person name="MacDonald P.J.P."/>
            <person name="McCowen C."/>
            <person name="Montmayeur A."/>
            <person name="Murphy C."/>
            <person name="Neiman D."/>
            <person name="Pearson M."/>
            <person name="Priest M."/>
            <person name="Roberts A."/>
            <person name="Saif S."/>
            <person name="Shea T."/>
            <person name="Sisk P."/>
            <person name="Stolte C."/>
            <person name="Sykes S."/>
            <person name="Wortman J."/>
            <person name="Nusbaum C."/>
            <person name="Birren B."/>
        </authorList>
    </citation>
    <scope>NUCLEOTIDE SEQUENCE [LARGE SCALE GENOMIC DNA]</scope>
    <source>
        <strain evidence="3 4">ATCC 38327</strain>
    </source>
</reference>
<evidence type="ECO:0000313" key="4">
    <source>
        <dbReference type="Proteomes" id="UP000054350"/>
    </source>
</evidence>